<dbReference type="InterPro" id="IPR000953">
    <property type="entry name" value="Chromo/chromo_shadow_dom"/>
</dbReference>
<name>A0A8T2T857_CERRI</name>
<protein>
    <recommendedName>
        <fullName evidence="1">Chromo domain-containing protein</fullName>
    </recommendedName>
</protein>
<accession>A0A8T2T857</accession>
<dbReference type="PROSITE" id="PS50013">
    <property type="entry name" value="CHROMO_2"/>
    <property type="match status" value="1"/>
</dbReference>
<dbReference type="OMA" id="TESTWES"/>
<evidence type="ECO:0000259" key="1">
    <source>
        <dbReference type="PROSITE" id="PS50013"/>
    </source>
</evidence>
<feature type="domain" description="Chromo" evidence="1">
    <location>
        <begin position="153"/>
        <end position="202"/>
    </location>
</feature>
<sequence length="202" mass="23013">MSPFEINYGMNPTAPSTIGMPKKCPSASEFLANLQANLEIAKAKMEQGADRAKEYADRKRSPRSFEEGDRVFLQVPARSTSLSTGKCSKLSLRYCGPWKIVKNLSDVAYQLELPPDCRVHPVFHVSKLRKYISREDNLIEGIVSLQETDREDHSPDRILDRRQKQLRNRVIQEYLVAWRGLPLTESTWESAVLGQVLSLIDH</sequence>
<comment type="caution">
    <text evidence="2">The sequence shown here is derived from an EMBL/GenBank/DDBJ whole genome shotgun (WGS) entry which is preliminary data.</text>
</comment>
<dbReference type="PANTHER" id="PTHR46148">
    <property type="entry name" value="CHROMO DOMAIN-CONTAINING PROTEIN"/>
    <property type="match status" value="1"/>
</dbReference>
<dbReference type="InterPro" id="IPR056924">
    <property type="entry name" value="SH3_Tf2-1"/>
</dbReference>
<dbReference type="Proteomes" id="UP000825935">
    <property type="component" value="Chromosome 15"/>
</dbReference>
<dbReference type="OrthoDB" id="64767at2759"/>
<evidence type="ECO:0000313" key="3">
    <source>
        <dbReference type="Proteomes" id="UP000825935"/>
    </source>
</evidence>
<dbReference type="Gene3D" id="2.40.50.40">
    <property type="match status" value="1"/>
</dbReference>
<organism evidence="2 3">
    <name type="scientific">Ceratopteris richardii</name>
    <name type="common">Triangle waterfern</name>
    <dbReference type="NCBI Taxonomy" id="49495"/>
    <lineage>
        <taxon>Eukaryota</taxon>
        <taxon>Viridiplantae</taxon>
        <taxon>Streptophyta</taxon>
        <taxon>Embryophyta</taxon>
        <taxon>Tracheophyta</taxon>
        <taxon>Polypodiopsida</taxon>
        <taxon>Polypodiidae</taxon>
        <taxon>Polypodiales</taxon>
        <taxon>Pteridineae</taxon>
        <taxon>Pteridaceae</taxon>
        <taxon>Parkerioideae</taxon>
        <taxon>Ceratopteris</taxon>
    </lineage>
</organism>
<proteinExistence type="predicted"/>
<dbReference type="PANTHER" id="PTHR46148:SF52">
    <property type="entry name" value="OS04G0603800 PROTEIN"/>
    <property type="match status" value="1"/>
</dbReference>
<dbReference type="Pfam" id="PF00385">
    <property type="entry name" value="Chromo"/>
    <property type="match status" value="1"/>
</dbReference>
<dbReference type="AlphaFoldDB" id="A0A8T2T857"/>
<dbReference type="SUPFAM" id="SSF54160">
    <property type="entry name" value="Chromo domain-like"/>
    <property type="match status" value="1"/>
</dbReference>
<dbReference type="EMBL" id="CM035420">
    <property type="protein sequence ID" value="KAH7404978.1"/>
    <property type="molecule type" value="Genomic_DNA"/>
</dbReference>
<reference evidence="2" key="1">
    <citation type="submission" date="2021-08" db="EMBL/GenBank/DDBJ databases">
        <title>WGS assembly of Ceratopteris richardii.</title>
        <authorList>
            <person name="Marchant D.B."/>
            <person name="Chen G."/>
            <person name="Jenkins J."/>
            <person name="Shu S."/>
            <person name="Leebens-Mack J."/>
            <person name="Grimwood J."/>
            <person name="Schmutz J."/>
            <person name="Soltis P."/>
            <person name="Soltis D."/>
            <person name="Chen Z.-H."/>
        </authorList>
    </citation>
    <scope>NUCLEOTIDE SEQUENCE</scope>
    <source>
        <strain evidence="2">Whitten #5841</strain>
        <tissue evidence="2">Leaf</tissue>
    </source>
</reference>
<dbReference type="InterPro" id="IPR016197">
    <property type="entry name" value="Chromo-like_dom_sf"/>
</dbReference>
<evidence type="ECO:0000313" key="2">
    <source>
        <dbReference type="EMBL" id="KAH7404978.1"/>
    </source>
</evidence>
<dbReference type="Pfam" id="PF24626">
    <property type="entry name" value="SH3_Tf2-1"/>
    <property type="match status" value="1"/>
</dbReference>
<dbReference type="InterPro" id="IPR023780">
    <property type="entry name" value="Chromo_domain"/>
</dbReference>
<keyword evidence="3" id="KW-1185">Reference proteome</keyword>
<gene>
    <name evidence="2" type="ORF">KP509_15G051700</name>
</gene>